<reference evidence="2" key="1">
    <citation type="submission" date="2021-01" db="EMBL/GenBank/DDBJ databases">
        <title>Modified the classification status of verrucomicrobia.</title>
        <authorList>
            <person name="Feng X."/>
        </authorList>
    </citation>
    <scope>NUCLEOTIDE SEQUENCE</scope>
    <source>
        <strain evidence="2">JCM 18052</strain>
    </source>
</reference>
<evidence type="ECO:0000256" key="1">
    <source>
        <dbReference type="SAM" id="SignalP"/>
    </source>
</evidence>
<dbReference type="InterPro" id="IPR036410">
    <property type="entry name" value="HSP_DnaJ_Cys-rich_dom_sf"/>
</dbReference>
<proteinExistence type="predicted"/>
<sequence length="145" mass="16094">MKKILLILAVLCSFAAAQVDIKVRVDPPVEKSLRTVKGKELADAYKLIALKVTNDRIAAVGVDVADKEIQAHITNSNPDGFLITREELLERLKKGDKFTVPRYNKNAPCVACKPEKPKRATDPDICQACKGKGIVYATQDIIYKW</sequence>
<dbReference type="SUPFAM" id="SSF57938">
    <property type="entry name" value="DnaJ/Hsp40 cysteine-rich domain"/>
    <property type="match status" value="1"/>
</dbReference>
<dbReference type="EMBL" id="JAENIK010000011">
    <property type="protein sequence ID" value="MBK1816494.1"/>
    <property type="molecule type" value="Genomic_DNA"/>
</dbReference>
<keyword evidence="3" id="KW-1185">Reference proteome</keyword>
<keyword evidence="1" id="KW-0732">Signal</keyword>
<accession>A0A934R407</accession>
<gene>
    <name evidence="2" type="ORF">JIN84_12785</name>
</gene>
<dbReference type="Proteomes" id="UP000600139">
    <property type="component" value="Unassembled WGS sequence"/>
</dbReference>
<organism evidence="2 3">
    <name type="scientific">Luteolibacter yonseiensis</name>
    <dbReference type="NCBI Taxonomy" id="1144680"/>
    <lineage>
        <taxon>Bacteria</taxon>
        <taxon>Pseudomonadati</taxon>
        <taxon>Verrucomicrobiota</taxon>
        <taxon>Verrucomicrobiia</taxon>
        <taxon>Verrucomicrobiales</taxon>
        <taxon>Verrucomicrobiaceae</taxon>
        <taxon>Luteolibacter</taxon>
    </lineage>
</organism>
<evidence type="ECO:0000313" key="3">
    <source>
        <dbReference type="Proteomes" id="UP000600139"/>
    </source>
</evidence>
<evidence type="ECO:0000313" key="2">
    <source>
        <dbReference type="EMBL" id="MBK1816494.1"/>
    </source>
</evidence>
<name>A0A934R407_9BACT</name>
<feature type="chain" id="PRO_5037543617" evidence="1">
    <location>
        <begin position="18"/>
        <end position="145"/>
    </location>
</feature>
<dbReference type="RefSeq" id="WP_200351427.1">
    <property type="nucleotide sequence ID" value="NZ_BAABHZ010000006.1"/>
</dbReference>
<protein>
    <submittedName>
        <fullName evidence="2">Uncharacterized protein</fullName>
    </submittedName>
</protein>
<dbReference type="AlphaFoldDB" id="A0A934R407"/>
<comment type="caution">
    <text evidence="2">The sequence shown here is derived from an EMBL/GenBank/DDBJ whole genome shotgun (WGS) entry which is preliminary data.</text>
</comment>
<feature type="signal peptide" evidence="1">
    <location>
        <begin position="1"/>
        <end position="17"/>
    </location>
</feature>